<gene>
    <name evidence="1" type="ORF">H8712_11190</name>
</gene>
<dbReference type="EMBL" id="JACRTP010000004">
    <property type="protein sequence ID" value="MBC8629169.1"/>
    <property type="molecule type" value="Genomic_DNA"/>
</dbReference>
<proteinExistence type="predicted"/>
<evidence type="ECO:0000313" key="2">
    <source>
        <dbReference type="Proteomes" id="UP000661649"/>
    </source>
</evidence>
<reference evidence="1 2" key="1">
    <citation type="submission" date="2020-08" db="EMBL/GenBank/DDBJ databases">
        <title>Genome public.</title>
        <authorList>
            <person name="Liu C."/>
            <person name="Sun Q."/>
        </authorList>
    </citation>
    <scope>NUCLEOTIDE SEQUENCE [LARGE SCALE GENOMIC DNA]</scope>
    <source>
        <strain evidence="1 2">3_YM_SP_D4_24.mj</strain>
    </source>
</reference>
<dbReference type="RefSeq" id="WP_022303202.1">
    <property type="nucleotide sequence ID" value="NZ_DAWEED010000001.1"/>
</dbReference>
<keyword evidence="2" id="KW-1185">Reference proteome</keyword>
<name>A0ABR7PCY6_9FIRM</name>
<evidence type="ECO:0000313" key="1">
    <source>
        <dbReference type="EMBL" id="MBC8629169.1"/>
    </source>
</evidence>
<dbReference type="SUPFAM" id="SSF55594">
    <property type="entry name" value="HPr-like"/>
    <property type="match status" value="1"/>
</dbReference>
<dbReference type="Proteomes" id="UP000661649">
    <property type="component" value="Unassembled WGS sequence"/>
</dbReference>
<sequence>MKEQIISFKTVEEIKEFVGAACNCPFDIDVVSGRITIDAKSILGMLSVNWQEELCVIYEAQNEKFDTVVQKYAVG</sequence>
<protein>
    <submittedName>
        <fullName evidence="1">HPr family phosphocarrier protein</fullName>
    </submittedName>
</protein>
<comment type="caution">
    <text evidence="1">The sequence shown here is derived from an EMBL/GenBank/DDBJ whole genome shotgun (WGS) entry which is preliminary data.</text>
</comment>
<dbReference type="InterPro" id="IPR035895">
    <property type="entry name" value="HPr-like_sf"/>
</dbReference>
<organism evidence="1 2">
    <name type="scientific">Blautia stercoris</name>
    <dbReference type="NCBI Taxonomy" id="871664"/>
    <lineage>
        <taxon>Bacteria</taxon>
        <taxon>Bacillati</taxon>
        <taxon>Bacillota</taxon>
        <taxon>Clostridia</taxon>
        <taxon>Lachnospirales</taxon>
        <taxon>Lachnospiraceae</taxon>
        <taxon>Blautia</taxon>
    </lineage>
</organism>
<accession>A0ABR7PCY6</accession>